<proteinExistence type="predicted"/>
<gene>
    <name evidence="1" type="ORF">A6M23_08730</name>
    <name evidence="2" type="ORF">A6P07_07760</name>
</gene>
<evidence type="ECO:0000313" key="2">
    <source>
        <dbReference type="EMBL" id="OCX73637.1"/>
    </source>
</evidence>
<evidence type="ECO:0000313" key="1">
    <source>
        <dbReference type="EMBL" id="OCX72938.1"/>
    </source>
</evidence>
<dbReference type="Proteomes" id="UP000095008">
    <property type="component" value="Unassembled WGS sequence"/>
</dbReference>
<dbReference type="RefSeq" id="WP_024894559.1">
    <property type="nucleotide sequence ID" value="NZ_LWRY01000094.1"/>
</dbReference>
<organism evidence="1 4">
    <name type="scientific">Acidithiobacillus thiooxidans</name>
    <name type="common">Thiobacillus thiooxidans</name>
    <dbReference type="NCBI Taxonomy" id="930"/>
    <lineage>
        <taxon>Bacteria</taxon>
        <taxon>Pseudomonadati</taxon>
        <taxon>Pseudomonadota</taxon>
        <taxon>Acidithiobacillia</taxon>
        <taxon>Acidithiobacillales</taxon>
        <taxon>Acidithiobacillaceae</taxon>
        <taxon>Acidithiobacillus</taxon>
    </lineage>
</organism>
<accession>A0A1C2J4N0</accession>
<reference evidence="1 3" key="1">
    <citation type="journal article" date="2016" name="Int. J. Mol. Sci.">
        <title>Comparative genomics of the extreme acidophile Acidithiobacillus thiooxidans reveals intraspecific divergence and niche adaptation.</title>
        <authorList>
            <person name="Zhang X."/>
            <person name="Feng X."/>
            <person name="Tao J."/>
            <person name="Ma L."/>
            <person name="Xiao Y."/>
            <person name="Liang Y."/>
            <person name="Liu X."/>
            <person name="Yin H."/>
        </authorList>
    </citation>
    <scope>NUCLEOTIDE SEQUENCE [LARGE SCALE GENOMIC DNA]</scope>
    <source>
        <strain evidence="2 3">A02</strain>
        <strain evidence="1">DXS-W</strain>
    </source>
</reference>
<comment type="caution">
    <text evidence="1">The sequence shown here is derived from an EMBL/GenBank/DDBJ whole genome shotgun (WGS) entry which is preliminary data.</text>
</comment>
<dbReference type="AlphaFoldDB" id="A0A1C2J4N0"/>
<name>A0A1C2J4N0_ACITH</name>
<dbReference type="EMBL" id="LWSA01000098">
    <property type="protein sequence ID" value="OCX73637.1"/>
    <property type="molecule type" value="Genomic_DNA"/>
</dbReference>
<keyword evidence="4" id="KW-1185">Reference proteome</keyword>
<dbReference type="Proteomes" id="UP000094893">
    <property type="component" value="Unassembled WGS sequence"/>
</dbReference>
<protein>
    <submittedName>
        <fullName evidence="1">Uncharacterized protein</fullName>
    </submittedName>
</protein>
<sequence>MQFSSVRDFDLVQSSSALRDSLLQNWAAGGDVTHCYLAVFTFFGNTAPDYPSFAIAVRTGQPKSFYMPPQVEKNPENSIPDSGQWYAVFNMPGNMI</sequence>
<evidence type="ECO:0000313" key="4">
    <source>
        <dbReference type="Proteomes" id="UP000095008"/>
    </source>
</evidence>
<evidence type="ECO:0000313" key="3">
    <source>
        <dbReference type="Proteomes" id="UP000094893"/>
    </source>
</evidence>
<dbReference type="EMBL" id="LWRY01000094">
    <property type="protein sequence ID" value="OCX72938.1"/>
    <property type="molecule type" value="Genomic_DNA"/>
</dbReference>